<feature type="region of interest" description="Disordered" evidence="1">
    <location>
        <begin position="1"/>
        <end position="41"/>
    </location>
</feature>
<protein>
    <recommendedName>
        <fullName evidence="4">YbaB/EbfC DNA-binding family protein</fullName>
    </recommendedName>
</protein>
<accession>A0ABV3F299</accession>
<comment type="caution">
    <text evidence="2">The sequence shown here is derived from an EMBL/GenBank/DDBJ whole genome shotgun (WGS) entry which is preliminary data.</text>
</comment>
<evidence type="ECO:0008006" key="4">
    <source>
        <dbReference type="Google" id="ProtNLM"/>
    </source>
</evidence>
<dbReference type="Proteomes" id="UP001551658">
    <property type="component" value="Unassembled WGS sequence"/>
</dbReference>
<reference evidence="2 3" key="1">
    <citation type="submission" date="2024-06" db="EMBL/GenBank/DDBJ databases">
        <title>The Natural Products Discovery Center: Release of the First 8490 Sequenced Strains for Exploring Actinobacteria Biosynthetic Diversity.</title>
        <authorList>
            <person name="Kalkreuter E."/>
            <person name="Kautsar S.A."/>
            <person name="Yang D."/>
            <person name="Bader C.D."/>
            <person name="Teijaro C.N."/>
            <person name="Fluegel L."/>
            <person name="Davis C.M."/>
            <person name="Simpson J.R."/>
            <person name="Lauterbach L."/>
            <person name="Steele A.D."/>
            <person name="Gui C."/>
            <person name="Meng S."/>
            <person name="Li G."/>
            <person name="Viehrig K."/>
            <person name="Ye F."/>
            <person name="Su P."/>
            <person name="Kiefer A.F."/>
            <person name="Nichols A."/>
            <person name="Cepeda A.J."/>
            <person name="Yan W."/>
            <person name="Fan B."/>
            <person name="Jiang Y."/>
            <person name="Adhikari A."/>
            <person name="Zheng C.-J."/>
            <person name="Schuster L."/>
            <person name="Cowan T.M."/>
            <person name="Smanski M.J."/>
            <person name="Chevrette M.G."/>
            <person name="De Carvalho L.P.S."/>
            <person name="Shen B."/>
        </authorList>
    </citation>
    <scope>NUCLEOTIDE SEQUENCE [LARGE SCALE GENOMIC DNA]</scope>
    <source>
        <strain evidence="2 3">NPDC050671</strain>
    </source>
</reference>
<dbReference type="EMBL" id="JBFAIH010000001">
    <property type="protein sequence ID" value="MEV0361763.1"/>
    <property type="molecule type" value="Genomic_DNA"/>
</dbReference>
<proteinExistence type="predicted"/>
<name>A0ABV3F299_9NOCA</name>
<evidence type="ECO:0000313" key="3">
    <source>
        <dbReference type="Proteomes" id="UP001551658"/>
    </source>
</evidence>
<dbReference type="RefSeq" id="WP_357973035.1">
    <property type="nucleotide sequence ID" value="NZ_JBFAIH010000001.1"/>
</dbReference>
<evidence type="ECO:0000313" key="2">
    <source>
        <dbReference type="EMBL" id="MEV0361763.1"/>
    </source>
</evidence>
<organism evidence="2 3">
    <name type="scientific">Nocardia fusca</name>
    <dbReference type="NCBI Taxonomy" id="941183"/>
    <lineage>
        <taxon>Bacteria</taxon>
        <taxon>Bacillati</taxon>
        <taxon>Actinomycetota</taxon>
        <taxon>Actinomycetes</taxon>
        <taxon>Mycobacteriales</taxon>
        <taxon>Nocardiaceae</taxon>
        <taxon>Nocardia</taxon>
    </lineage>
</organism>
<keyword evidence="3" id="KW-1185">Reference proteome</keyword>
<sequence length="95" mass="10534">MWKRIDSNMDSNAESAPGGHRQELHRIAGTEPVRNEPTVSAASADRCILATIDMRGRLVGLQFSPGIEQLTYDEIAEQVLATVRQAAEQVSRLDW</sequence>
<gene>
    <name evidence="2" type="ORF">AB0H72_03590</name>
</gene>
<evidence type="ECO:0000256" key="1">
    <source>
        <dbReference type="SAM" id="MobiDB-lite"/>
    </source>
</evidence>